<sequence length="244" mass="25739">MALRENAEPNRRVLPTQTHRQTSSSSLSRLRSPPPSLRRPWPVLGGAGGAGRAGEAGLGGWGAFEDAKRELETQNAKSAFDVEVPDGHAHPTGLHSFLDLSLVCADGPRECRTEPGREQPIANGTHPRRAPAPAARIEQSVSRTGTRGEQHSSSSDSPHASPLMAIPPRSCAPGRGSLRPSPNSSRCSLLRIHPPVAAANIPVPRPNAQHVSSQSASASSPVRPANVTHHATPRLPSASPRSRP</sequence>
<evidence type="ECO:0000313" key="3">
    <source>
        <dbReference type="Proteomes" id="UP000313359"/>
    </source>
</evidence>
<protein>
    <submittedName>
        <fullName evidence="2">Uncharacterized protein</fullName>
    </submittedName>
</protein>
<name>A0A5C2S565_9APHY</name>
<dbReference type="AlphaFoldDB" id="A0A5C2S565"/>
<feature type="region of interest" description="Disordered" evidence="1">
    <location>
        <begin position="1"/>
        <end position="61"/>
    </location>
</feature>
<dbReference type="EMBL" id="ML122277">
    <property type="protein sequence ID" value="RPD58114.1"/>
    <property type="molecule type" value="Genomic_DNA"/>
</dbReference>
<dbReference type="Proteomes" id="UP000313359">
    <property type="component" value="Unassembled WGS sequence"/>
</dbReference>
<feature type="compositionally biased region" description="Low complexity" evidence="1">
    <location>
        <begin position="151"/>
        <end position="162"/>
    </location>
</feature>
<gene>
    <name evidence="2" type="ORF">L227DRAFT_613177</name>
</gene>
<proteinExistence type="predicted"/>
<feature type="compositionally biased region" description="Gly residues" evidence="1">
    <location>
        <begin position="45"/>
        <end position="61"/>
    </location>
</feature>
<accession>A0A5C2S565</accession>
<keyword evidence="3" id="KW-1185">Reference proteome</keyword>
<evidence type="ECO:0000256" key="1">
    <source>
        <dbReference type="SAM" id="MobiDB-lite"/>
    </source>
</evidence>
<evidence type="ECO:0000313" key="2">
    <source>
        <dbReference type="EMBL" id="RPD58114.1"/>
    </source>
</evidence>
<feature type="region of interest" description="Disordered" evidence="1">
    <location>
        <begin position="111"/>
        <end position="244"/>
    </location>
</feature>
<feature type="compositionally biased region" description="Basic and acidic residues" evidence="1">
    <location>
        <begin position="1"/>
        <end position="11"/>
    </location>
</feature>
<feature type="compositionally biased region" description="Low complexity" evidence="1">
    <location>
        <begin position="233"/>
        <end position="244"/>
    </location>
</feature>
<reference evidence="2" key="1">
    <citation type="journal article" date="2018" name="Genome Biol. Evol.">
        <title>Genomics and development of Lentinus tigrinus, a white-rot wood-decaying mushroom with dimorphic fruiting bodies.</title>
        <authorList>
            <person name="Wu B."/>
            <person name="Xu Z."/>
            <person name="Knudson A."/>
            <person name="Carlson A."/>
            <person name="Chen N."/>
            <person name="Kovaka S."/>
            <person name="LaButti K."/>
            <person name="Lipzen A."/>
            <person name="Pennachio C."/>
            <person name="Riley R."/>
            <person name="Schakwitz W."/>
            <person name="Umezawa K."/>
            <person name="Ohm R.A."/>
            <person name="Grigoriev I.V."/>
            <person name="Nagy L.G."/>
            <person name="Gibbons J."/>
            <person name="Hibbett D."/>
        </authorList>
    </citation>
    <scope>NUCLEOTIDE SEQUENCE [LARGE SCALE GENOMIC DNA]</scope>
    <source>
        <strain evidence="2">ALCF2SS1-6</strain>
    </source>
</reference>
<organism evidence="2 3">
    <name type="scientific">Lentinus tigrinus ALCF2SS1-6</name>
    <dbReference type="NCBI Taxonomy" id="1328759"/>
    <lineage>
        <taxon>Eukaryota</taxon>
        <taxon>Fungi</taxon>
        <taxon>Dikarya</taxon>
        <taxon>Basidiomycota</taxon>
        <taxon>Agaricomycotina</taxon>
        <taxon>Agaricomycetes</taxon>
        <taxon>Polyporales</taxon>
        <taxon>Polyporaceae</taxon>
        <taxon>Lentinus</taxon>
    </lineage>
</organism>